<comment type="subunit">
    <text evidence="4 8">Dimer of large and small chains.</text>
</comment>
<name>A0A1I0A3Q1_9FIRM</name>
<keyword evidence="5 8" id="KW-0028">Amino-acid biosynthesis</keyword>
<dbReference type="EC" id="2.2.1.6" evidence="8"/>
<comment type="pathway">
    <text evidence="1 8">Amino-acid biosynthesis; L-isoleucine biosynthesis; L-isoleucine from 2-oxobutanoate: step 1/4.</text>
</comment>
<dbReference type="InterPro" id="IPR004789">
    <property type="entry name" value="Acetalactate_synth_ssu"/>
</dbReference>
<dbReference type="UniPathway" id="UPA00047">
    <property type="reaction ID" value="UER00055"/>
</dbReference>
<dbReference type="OrthoDB" id="9787365at2"/>
<dbReference type="InterPro" id="IPR039557">
    <property type="entry name" value="AHAS_ACT"/>
</dbReference>
<dbReference type="NCBIfam" id="TIGR00119">
    <property type="entry name" value="acolac_sm"/>
    <property type="match status" value="1"/>
</dbReference>
<gene>
    <name evidence="10" type="ORF">SAMN05660297_00866</name>
</gene>
<dbReference type="GO" id="GO:0005829">
    <property type="term" value="C:cytosol"/>
    <property type="evidence" value="ECO:0007669"/>
    <property type="project" value="TreeGrafter"/>
</dbReference>
<keyword evidence="11" id="KW-1185">Reference proteome</keyword>
<dbReference type="PANTHER" id="PTHR30239:SF4">
    <property type="entry name" value="ACETOLACTATE SYNTHASE ISOZYME 1 SMALL SUBUNIT"/>
    <property type="match status" value="1"/>
</dbReference>
<evidence type="ECO:0000256" key="8">
    <source>
        <dbReference type="RuleBase" id="RU368092"/>
    </source>
</evidence>
<evidence type="ECO:0000313" key="10">
    <source>
        <dbReference type="EMBL" id="SES88750.1"/>
    </source>
</evidence>
<dbReference type="UniPathway" id="UPA00049">
    <property type="reaction ID" value="UER00059"/>
</dbReference>
<dbReference type="SUPFAM" id="SSF55021">
    <property type="entry name" value="ACT-like"/>
    <property type="match status" value="1"/>
</dbReference>
<dbReference type="InterPro" id="IPR054480">
    <property type="entry name" value="AHAS_small-like_ACT"/>
</dbReference>
<dbReference type="InterPro" id="IPR002912">
    <property type="entry name" value="ACT_dom"/>
</dbReference>
<dbReference type="GO" id="GO:0003984">
    <property type="term" value="F:acetolactate synthase activity"/>
    <property type="evidence" value="ECO:0007669"/>
    <property type="project" value="UniProtKB-UniRule"/>
</dbReference>
<dbReference type="Pfam" id="PF22629">
    <property type="entry name" value="ACT_AHAS_ss"/>
    <property type="match status" value="1"/>
</dbReference>
<evidence type="ECO:0000256" key="5">
    <source>
        <dbReference type="ARBA" id="ARBA00022605"/>
    </source>
</evidence>
<dbReference type="PROSITE" id="PS51671">
    <property type="entry name" value="ACT"/>
    <property type="match status" value="1"/>
</dbReference>
<dbReference type="GO" id="GO:1990610">
    <property type="term" value="F:acetolactate synthase regulator activity"/>
    <property type="evidence" value="ECO:0007669"/>
    <property type="project" value="UniProtKB-UniRule"/>
</dbReference>
<organism evidence="10 11">
    <name type="scientific">Natronincola peptidivorans</name>
    <dbReference type="NCBI Taxonomy" id="426128"/>
    <lineage>
        <taxon>Bacteria</taxon>
        <taxon>Bacillati</taxon>
        <taxon>Bacillota</taxon>
        <taxon>Clostridia</taxon>
        <taxon>Peptostreptococcales</taxon>
        <taxon>Natronincolaceae</taxon>
        <taxon>Natronincola</taxon>
    </lineage>
</organism>
<evidence type="ECO:0000256" key="3">
    <source>
        <dbReference type="ARBA" id="ARBA00006341"/>
    </source>
</evidence>
<evidence type="ECO:0000256" key="2">
    <source>
        <dbReference type="ARBA" id="ARBA00005025"/>
    </source>
</evidence>
<evidence type="ECO:0000259" key="9">
    <source>
        <dbReference type="PROSITE" id="PS51671"/>
    </source>
</evidence>
<dbReference type="PANTHER" id="PTHR30239">
    <property type="entry name" value="ACETOLACTATE SYNTHASE SMALL SUBUNIT"/>
    <property type="match status" value="1"/>
</dbReference>
<evidence type="ECO:0000256" key="4">
    <source>
        <dbReference type="ARBA" id="ARBA00011744"/>
    </source>
</evidence>
<protein>
    <recommendedName>
        <fullName evidence="8">Acetolactate synthase small subunit</fullName>
        <shortName evidence="8">AHAS</shortName>
        <shortName evidence="8">ALS</shortName>
        <ecNumber evidence="8">2.2.1.6</ecNumber>
    </recommendedName>
    <alternativeName>
        <fullName evidence="8">Acetohydroxy-acid synthase small subunit</fullName>
    </alternativeName>
</protein>
<dbReference type="GO" id="GO:0009099">
    <property type="term" value="P:L-valine biosynthetic process"/>
    <property type="evidence" value="ECO:0007669"/>
    <property type="project" value="UniProtKB-UniRule"/>
</dbReference>
<dbReference type="EMBL" id="FOHU01000002">
    <property type="protein sequence ID" value="SES88750.1"/>
    <property type="molecule type" value="Genomic_DNA"/>
</dbReference>
<keyword evidence="6 8" id="KW-0100">Branched-chain amino acid biosynthesis</keyword>
<comment type="function">
    <text evidence="8">Catalyzes the conversion of 2 pyruvate molecules into acetolactate in the first common step of the biosynthetic pathway of the branched-amino acids such as leucine, isoleucine, and valine.</text>
</comment>
<evidence type="ECO:0000256" key="6">
    <source>
        <dbReference type="ARBA" id="ARBA00023304"/>
    </source>
</evidence>
<evidence type="ECO:0000313" key="11">
    <source>
        <dbReference type="Proteomes" id="UP000199568"/>
    </source>
</evidence>
<proteinExistence type="inferred from homology"/>
<dbReference type="RefSeq" id="WP_090439820.1">
    <property type="nucleotide sequence ID" value="NZ_FOHU01000002.1"/>
</dbReference>
<feature type="domain" description="ACT" evidence="9">
    <location>
        <begin position="8"/>
        <end position="81"/>
    </location>
</feature>
<accession>A0A1I0A3Q1</accession>
<comment type="similarity">
    <text evidence="3 8">Belongs to the acetolactate synthase small subunit family.</text>
</comment>
<dbReference type="STRING" id="426128.SAMN05660297_00866"/>
<dbReference type="InterPro" id="IPR045865">
    <property type="entry name" value="ACT-like_dom_sf"/>
</dbReference>
<evidence type="ECO:0000256" key="7">
    <source>
        <dbReference type="ARBA" id="ARBA00048670"/>
    </source>
</evidence>
<evidence type="ECO:0000256" key="1">
    <source>
        <dbReference type="ARBA" id="ARBA00004974"/>
    </source>
</evidence>
<sequence length="107" mass="12351">MCKKTDVIIQLTVNNHPGVMSNITGLFTRRAFNLEGILCGRLQNTKTSRMYLLLNNDDRVEQIIKQLKKLYDVLEVSICEDCDYNSFDNIHELVQGKKQTKAIDPYN</sequence>
<dbReference type="AlphaFoldDB" id="A0A1I0A3Q1"/>
<dbReference type="CDD" id="cd04878">
    <property type="entry name" value="ACT_AHAS"/>
    <property type="match status" value="1"/>
</dbReference>
<dbReference type="Proteomes" id="UP000199568">
    <property type="component" value="Unassembled WGS sequence"/>
</dbReference>
<comment type="pathway">
    <text evidence="2 8">Amino-acid biosynthesis; L-valine biosynthesis; L-valine from pyruvate: step 1/4.</text>
</comment>
<dbReference type="GO" id="GO:0009097">
    <property type="term" value="P:isoleucine biosynthetic process"/>
    <property type="evidence" value="ECO:0007669"/>
    <property type="project" value="UniProtKB-UniRule"/>
</dbReference>
<reference evidence="10 11" key="1">
    <citation type="submission" date="2016-10" db="EMBL/GenBank/DDBJ databases">
        <authorList>
            <person name="de Groot N.N."/>
        </authorList>
    </citation>
    <scope>NUCLEOTIDE SEQUENCE [LARGE SCALE GENOMIC DNA]</scope>
    <source>
        <strain evidence="10 11">DSM 18979</strain>
    </source>
</reference>
<dbReference type="Gene3D" id="3.30.70.260">
    <property type="match status" value="1"/>
</dbReference>
<keyword evidence="8" id="KW-0808">Transferase</keyword>
<comment type="catalytic activity">
    <reaction evidence="7 8">
        <text>2 pyruvate + H(+) = (2S)-2-acetolactate + CO2</text>
        <dbReference type="Rhea" id="RHEA:25249"/>
        <dbReference type="ChEBI" id="CHEBI:15361"/>
        <dbReference type="ChEBI" id="CHEBI:15378"/>
        <dbReference type="ChEBI" id="CHEBI:16526"/>
        <dbReference type="ChEBI" id="CHEBI:58476"/>
        <dbReference type="EC" id="2.2.1.6"/>
    </reaction>
</comment>